<keyword evidence="1" id="KW-1133">Transmembrane helix</keyword>
<organism evidence="2 3">
    <name type="scientific">Alloalcanivorax gelatiniphagus</name>
    <dbReference type="NCBI Taxonomy" id="1194167"/>
    <lineage>
        <taxon>Bacteria</taxon>
        <taxon>Pseudomonadati</taxon>
        <taxon>Pseudomonadota</taxon>
        <taxon>Gammaproteobacteria</taxon>
        <taxon>Oceanospirillales</taxon>
        <taxon>Alcanivoracaceae</taxon>
        <taxon>Alloalcanivorax</taxon>
    </lineage>
</organism>
<keyword evidence="1" id="KW-0472">Membrane</keyword>
<comment type="caution">
    <text evidence="2">The sequence shown here is derived from an EMBL/GenBank/DDBJ whole genome shotgun (WGS) entry which is preliminary data.</text>
</comment>
<evidence type="ECO:0000256" key="1">
    <source>
        <dbReference type="SAM" id="Phobius"/>
    </source>
</evidence>
<dbReference type="PANTHER" id="PTHR34219:SF1">
    <property type="entry name" value="PEPSY DOMAIN-CONTAINING PROTEIN"/>
    <property type="match status" value="1"/>
</dbReference>
<reference evidence="2 3" key="1">
    <citation type="submission" date="2019-05" db="EMBL/GenBank/DDBJ databases">
        <title>Genome of Alcanivorax gelatiniphagus, an oil degrading marine bacteria.</title>
        <authorList>
            <person name="Kwon K.K."/>
        </authorList>
    </citation>
    <scope>NUCLEOTIDE SEQUENCE [LARGE SCALE GENOMIC DNA]</scope>
    <source>
        <strain evidence="2 3">MEBiC 08158</strain>
    </source>
</reference>
<dbReference type="Pfam" id="PF03929">
    <property type="entry name" value="PepSY_TM"/>
    <property type="match status" value="1"/>
</dbReference>
<evidence type="ECO:0000313" key="2">
    <source>
        <dbReference type="EMBL" id="TMW12773.1"/>
    </source>
</evidence>
<dbReference type="RefSeq" id="WP_138772462.1">
    <property type="nucleotide sequence ID" value="NZ_VCQT01000030.1"/>
</dbReference>
<gene>
    <name evidence="2" type="ORF">FGS76_09830</name>
</gene>
<dbReference type="Proteomes" id="UP000739180">
    <property type="component" value="Unassembled WGS sequence"/>
</dbReference>
<feature type="transmembrane region" description="Helical" evidence="1">
    <location>
        <begin position="411"/>
        <end position="435"/>
    </location>
</feature>
<feature type="transmembrane region" description="Helical" evidence="1">
    <location>
        <begin position="141"/>
        <end position="162"/>
    </location>
</feature>
<feature type="transmembrane region" description="Helical" evidence="1">
    <location>
        <begin position="369"/>
        <end position="390"/>
    </location>
</feature>
<dbReference type="EMBL" id="VCQT01000030">
    <property type="protein sequence ID" value="TMW12773.1"/>
    <property type="molecule type" value="Genomic_DNA"/>
</dbReference>
<feature type="transmembrane region" description="Helical" evidence="1">
    <location>
        <begin position="185"/>
        <end position="208"/>
    </location>
</feature>
<dbReference type="PANTHER" id="PTHR34219">
    <property type="entry name" value="IRON-REGULATED INNER MEMBRANE PROTEIN-RELATED"/>
    <property type="match status" value="1"/>
</dbReference>
<protein>
    <submittedName>
        <fullName evidence="2">PepSY domain-containing protein</fullName>
    </submittedName>
</protein>
<feature type="transmembrane region" description="Helical" evidence="1">
    <location>
        <begin position="12"/>
        <end position="36"/>
    </location>
</feature>
<keyword evidence="3" id="KW-1185">Reference proteome</keyword>
<name>A0ABY2XKY1_9GAMM</name>
<evidence type="ECO:0000313" key="3">
    <source>
        <dbReference type="Proteomes" id="UP000739180"/>
    </source>
</evidence>
<keyword evidence="1" id="KW-0812">Transmembrane</keyword>
<accession>A0ABY2XKY1</accession>
<dbReference type="InterPro" id="IPR005625">
    <property type="entry name" value="PepSY-ass_TM"/>
</dbReference>
<sequence length="459" mass="49832">MAANGYATVWRWHFYAGLFTAPFLLILSITGALYLFNDELNDWIYPQLRFAPSGDTVRPAGDLVASVRTHYPDTTVTRIDMPVEPGRSAEVFVTPEQGEPFRVFVDPGNGAVLGDFIYARTLVGFADRMHGSLLLGEGGDAVVELAASWALVLIATGLYLWWPRGRGVGFRFNRQRRGRARWRELHRLTGVYAAVLIVFLIITGLPWASFWGDRVLTPVSNALGLGYPPQLRHHGGDSGKTLLDTLGEAPWALQQAPLPTVPAAHDHHHHHGPTAALDTSTAAINRVHRALAANGLPLAYRLSIPTEAGDPYSAYTYPARPQGQRTLHFDSDGQVLVNTGFAEYGAIAKAVEYGVALHMGNYFGRANQLIMLLACIAIIALVITGLVMWWRRRPAGGIGAPAAPPVRARTLVLLLAALLALLPLAGLSLLLVLTAEALWRRLTPRPPAPPGRPPGVGPR</sequence>
<proteinExistence type="predicted"/>